<accession>A0A0R3PT90</accession>
<keyword evidence="1" id="KW-0732">Signal</keyword>
<feature type="signal peptide" evidence="1">
    <location>
        <begin position="1"/>
        <end position="21"/>
    </location>
</feature>
<protein>
    <submittedName>
        <fullName evidence="4">Secreted protein</fullName>
    </submittedName>
</protein>
<dbReference type="EMBL" id="UYYA01004229">
    <property type="protein sequence ID" value="VDM60549.1"/>
    <property type="molecule type" value="Genomic_DNA"/>
</dbReference>
<dbReference type="OrthoDB" id="5862266at2759"/>
<feature type="chain" id="PRO_5043130294" evidence="1">
    <location>
        <begin position="22"/>
        <end position="106"/>
    </location>
</feature>
<sequence>MKKQSLVILFLLCSHFAPTQTILLANQFGCGGGCGGSSGGVDFLGMLTTTAAATTTESSQPTTQNAFQRAGWQTDDKGNVFIGTDDAKLLLISVGSYWPFPKDYRK</sequence>
<dbReference type="WBParaSite" id="ACOC_0000896301-mRNA-1">
    <property type="protein sequence ID" value="ACOC_0000896301-mRNA-1"/>
    <property type="gene ID" value="ACOC_0000896301"/>
</dbReference>
<reference evidence="2 3" key="2">
    <citation type="submission" date="2018-11" db="EMBL/GenBank/DDBJ databases">
        <authorList>
            <consortium name="Pathogen Informatics"/>
        </authorList>
    </citation>
    <scope>NUCLEOTIDE SEQUENCE [LARGE SCALE GENOMIC DNA]</scope>
    <source>
        <strain evidence="2 3">Costa Rica</strain>
    </source>
</reference>
<evidence type="ECO:0000256" key="1">
    <source>
        <dbReference type="SAM" id="SignalP"/>
    </source>
</evidence>
<reference evidence="4" key="1">
    <citation type="submission" date="2017-02" db="UniProtKB">
        <authorList>
            <consortium name="WormBaseParasite"/>
        </authorList>
    </citation>
    <scope>IDENTIFICATION</scope>
</reference>
<gene>
    <name evidence="2" type="ORF">ACOC_LOCUS8964</name>
</gene>
<dbReference type="AlphaFoldDB" id="A0A0R3PT90"/>
<organism evidence="4">
    <name type="scientific">Angiostrongylus costaricensis</name>
    <name type="common">Nematode worm</name>
    <dbReference type="NCBI Taxonomy" id="334426"/>
    <lineage>
        <taxon>Eukaryota</taxon>
        <taxon>Metazoa</taxon>
        <taxon>Ecdysozoa</taxon>
        <taxon>Nematoda</taxon>
        <taxon>Chromadorea</taxon>
        <taxon>Rhabditida</taxon>
        <taxon>Rhabditina</taxon>
        <taxon>Rhabditomorpha</taxon>
        <taxon>Strongyloidea</taxon>
        <taxon>Metastrongylidae</taxon>
        <taxon>Angiostrongylus</taxon>
    </lineage>
</organism>
<proteinExistence type="predicted"/>
<evidence type="ECO:0000313" key="3">
    <source>
        <dbReference type="Proteomes" id="UP000267027"/>
    </source>
</evidence>
<name>A0A0R3PT90_ANGCS</name>
<evidence type="ECO:0000313" key="4">
    <source>
        <dbReference type="WBParaSite" id="ACOC_0000896301-mRNA-1"/>
    </source>
</evidence>
<dbReference type="Proteomes" id="UP000267027">
    <property type="component" value="Unassembled WGS sequence"/>
</dbReference>
<keyword evidence="3" id="KW-1185">Reference proteome</keyword>
<evidence type="ECO:0000313" key="2">
    <source>
        <dbReference type="EMBL" id="VDM60549.1"/>
    </source>
</evidence>